<keyword evidence="3" id="KW-0966">Cell projection</keyword>
<gene>
    <name evidence="3" type="ORF">CRT60_29915</name>
</gene>
<organism evidence="3 4">
    <name type="scientific">Azospirillum palustre</name>
    <dbReference type="NCBI Taxonomy" id="2044885"/>
    <lineage>
        <taxon>Bacteria</taxon>
        <taxon>Pseudomonadati</taxon>
        <taxon>Pseudomonadota</taxon>
        <taxon>Alphaproteobacteria</taxon>
        <taxon>Rhodospirillales</taxon>
        <taxon>Azospirillaceae</taxon>
        <taxon>Azospirillum</taxon>
    </lineage>
</organism>
<evidence type="ECO:0000313" key="3">
    <source>
        <dbReference type="EMBL" id="PGH54046.1"/>
    </source>
</evidence>
<name>A0A2B8B5P3_9PROT</name>
<dbReference type="PANTHER" id="PTHR30531">
    <property type="entry name" value="FLAGELLAR BIOSYNTHETIC PROTEIN FLHB"/>
    <property type="match status" value="1"/>
</dbReference>
<comment type="caution">
    <text evidence="3">The sequence shown here is derived from an EMBL/GenBank/DDBJ whole genome shotgun (WGS) entry which is preliminary data.</text>
</comment>
<reference evidence="4" key="1">
    <citation type="submission" date="2017-10" db="EMBL/GenBank/DDBJ databases">
        <authorList>
            <person name="Kravchenko I.K."/>
            <person name="Grouzdev D.S."/>
        </authorList>
    </citation>
    <scope>NUCLEOTIDE SEQUENCE [LARGE SCALE GENOMIC DNA]</scope>
    <source>
        <strain evidence="4">B2</strain>
    </source>
</reference>
<evidence type="ECO:0000256" key="2">
    <source>
        <dbReference type="SAM" id="MobiDB-lite"/>
    </source>
</evidence>
<proteinExistence type="inferred from homology"/>
<dbReference type="EMBL" id="PDKW01000043">
    <property type="protein sequence ID" value="PGH54046.1"/>
    <property type="molecule type" value="Genomic_DNA"/>
</dbReference>
<sequence>MSAQARPPAPSPAGPTAGKRPTAARRPAQRPVAVALKYELGTESLPRIVATGKGTVAEQILEVAFANGVKVREDADLVEILSAIEVDSDIPVEAIAAVAEILAYVYRANGTLPPEPRSEESPEEDKP</sequence>
<dbReference type="OrthoDB" id="5244399at2"/>
<protein>
    <submittedName>
        <fullName evidence="3">Flagellar protein FhlB</fullName>
    </submittedName>
</protein>
<accession>A0A2B8B5P3</accession>
<dbReference type="PANTHER" id="PTHR30531:SF12">
    <property type="entry name" value="FLAGELLAR BIOSYNTHETIC PROTEIN FLHB"/>
    <property type="match status" value="1"/>
</dbReference>
<keyword evidence="4" id="KW-1185">Reference proteome</keyword>
<dbReference type="AlphaFoldDB" id="A0A2B8B5P3"/>
<dbReference type="InterPro" id="IPR006135">
    <property type="entry name" value="T3SS_substrate_exporter"/>
</dbReference>
<dbReference type="SUPFAM" id="SSF160544">
    <property type="entry name" value="EscU C-terminal domain-like"/>
    <property type="match status" value="1"/>
</dbReference>
<dbReference type="InterPro" id="IPR029025">
    <property type="entry name" value="T3SS_substrate_exporter_C"/>
</dbReference>
<dbReference type="Pfam" id="PF01312">
    <property type="entry name" value="Bac_export_2"/>
    <property type="match status" value="1"/>
</dbReference>
<dbReference type="Proteomes" id="UP000225379">
    <property type="component" value="Unassembled WGS sequence"/>
</dbReference>
<dbReference type="GO" id="GO:0009306">
    <property type="term" value="P:protein secretion"/>
    <property type="evidence" value="ECO:0007669"/>
    <property type="project" value="InterPro"/>
</dbReference>
<dbReference type="RefSeq" id="WP_098740093.1">
    <property type="nucleotide sequence ID" value="NZ_PDKW01000043.1"/>
</dbReference>
<keyword evidence="3" id="KW-0969">Cilium</keyword>
<dbReference type="Gene3D" id="3.40.1690.10">
    <property type="entry name" value="secretion proteins EscU"/>
    <property type="match status" value="1"/>
</dbReference>
<feature type="compositionally biased region" description="Low complexity" evidence="2">
    <location>
        <begin position="14"/>
        <end position="29"/>
    </location>
</feature>
<evidence type="ECO:0000313" key="4">
    <source>
        <dbReference type="Proteomes" id="UP000225379"/>
    </source>
</evidence>
<keyword evidence="3" id="KW-0282">Flagellum</keyword>
<comment type="similarity">
    <text evidence="1">Belongs to the type III secretion exporter family.</text>
</comment>
<evidence type="ECO:0000256" key="1">
    <source>
        <dbReference type="ARBA" id="ARBA00010690"/>
    </source>
</evidence>
<feature type="region of interest" description="Disordered" evidence="2">
    <location>
        <begin position="1"/>
        <end position="29"/>
    </location>
</feature>
<dbReference type="GO" id="GO:0005886">
    <property type="term" value="C:plasma membrane"/>
    <property type="evidence" value="ECO:0007669"/>
    <property type="project" value="TreeGrafter"/>
</dbReference>